<dbReference type="Pfam" id="PF12796">
    <property type="entry name" value="Ank_2"/>
    <property type="match status" value="2"/>
</dbReference>
<dbReference type="RefSeq" id="XP_014008479.1">
    <property type="nucleotide sequence ID" value="XM_014153004.2"/>
</dbReference>
<evidence type="ECO:0000256" key="3">
    <source>
        <dbReference type="ARBA" id="ARBA00023043"/>
    </source>
</evidence>
<dbReference type="SUPFAM" id="SSF48403">
    <property type="entry name" value="Ankyrin repeat"/>
    <property type="match status" value="1"/>
</dbReference>
<dbReference type="Proteomes" id="UP001652741">
    <property type="component" value="Chromosome ssa17"/>
</dbReference>
<dbReference type="Pfam" id="PF13637">
    <property type="entry name" value="Ank_4"/>
    <property type="match status" value="1"/>
</dbReference>
<name>A0A1S3MZ39_SALSA</name>
<evidence type="ECO:0000259" key="5">
    <source>
        <dbReference type="PROSITE" id="PS50225"/>
    </source>
</evidence>
<evidence type="ECO:0000256" key="1">
    <source>
        <dbReference type="ARBA" id="ARBA00004906"/>
    </source>
</evidence>
<sequence>MEDIDRCEEELIEYAIRESIRDFVPDFVYPYLNSMPTVSGDYLRIVTAIEQGDVYTLQELSGLQAFTERDSRGWLPLHRSAVQSQEQVLDQVLLASCDGTVDDVTADGDTALILAAQEGLLENVRTLLRHGASPHKTNSLNESPLLLAVRQGSYEMVSTLINCGAFVEQVCLKKWMAIHEAAKVGCSAILVLLLRHGAKVTAVDGHNVTPLGIAAEYAHAEVLDILIKNGGDVNAQAYNGDTVLYDAAGSGNLDCIYLLLQAGANPNIASVACRLPIHRAAYEGHILALRTFIPITTKRAIRLSGQSPVHSAADGGHVDCLELLIEKGFDVNAQLDAHISESYGDMRRSPLYFAVSNSDVTCTEMLLAAGAKTDIDPLRCFLVAVRAGRYELVRLLLSRGAEVNCYFRMISDTLFPTALQYCLRNHMILRLLLNNGYDVNKCFLCNHGNGQDMDCDSWVDYQHNHRRTLFYNQDYRASVSHLDLFLFCEIISLSSVVNLAGSVVQMLLDYVRHPRVCPNLLRVLEKQKEWPDICDILGNPRSLQHQCRLVIRRQMTPRRLNDPQVMAAVPFPPSLKHYLTYREDDKYGGLEASHS</sequence>
<dbReference type="Gene3D" id="1.25.40.20">
    <property type="entry name" value="Ankyrin repeat-containing domain"/>
    <property type="match status" value="3"/>
</dbReference>
<dbReference type="InterPro" id="IPR001496">
    <property type="entry name" value="SOCS_box"/>
</dbReference>
<proteinExistence type="predicted"/>
<dbReference type="PROSITE" id="PS50297">
    <property type="entry name" value="ANK_REP_REGION"/>
    <property type="match status" value="4"/>
</dbReference>
<dbReference type="GO" id="GO:0005737">
    <property type="term" value="C:cytoplasm"/>
    <property type="evidence" value="ECO:0007669"/>
    <property type="project" value="TreeGrafter"/>
</dbReference>
<dbReference type="PROSITE" id="PS50088">
    <property type="entry name" value="ANK_REPEAT"/>
    <property type="match status" value="4"/>
</dbReference>
<comment type="pathway">
    <text evidence="1">Protein modification; protein ubiquitination.</text>
</comment>
<dbReference type="OrthoDB" id="20872at2759"/>
<feature type="repeat" description="ANK" evidence="4">
    <location>
        <begin position="107"/>
        <end position="139"/>
    </location>
</feature>
<evidence type="ECO:0000256" key="2">
    <source>
        <dbReference type="ARBA" id="ARBA00022737"/>
    </source>
</evidence>
<dbReference type="GeneID" id="106576113"/>
<dbReference type="PRINTS" id="PR01415">
    <property type="entry name" value="ANKYRIN"/>
</dbReference>
<evidence type="ECO:0000313" key="6">
    <source>
        <dbReference type="Proteomes" id="UP001652741"/>
    </source>
</evidence>
<dbReference type="GO" id="GO:0035556">
    <property type="term" value="P:intracellular signal transduction"/>
    <property type="evidence" value="ECO:0007669"/>
    <property type="project" value="InterPro"/>
</dbReference>
<dbReference type="GO" id="GO:0016567">
    <property type="term" value="P:protein ubiquitination"/>
    <property type="evidence" value="ECO:0007669"/>
    <property type="project" value="UniProtKB-UniPathway"/>
</dbReference>
<keyword evidence="2" id="KW-0677">Repeat</keyword>
<keyword evidence="6" id="KW-1185">Reference proteome</keyword>
<evidence type="ECO:0000256" key="4">
    <source>
        <dbReference type="PROSITE-ProRule" id="PRU00023"/>
    </source>
</evidence>
<dbReference type="UniPathway" id="UPA00143"/>
<dbReference type="SMART" id="SM00969">
    <property type="entry name" value="SOCS_box"/>
    <property type="match status" value="1"/>
</dbReference>
<dbReference type="PROSITE" id="PS50225">
    <property type="entry name" value="SOCS"/>
    <property type="match status" value="1"/>
</dbReference>
<dbReference type="AlphaFoldDB" id="A0A1S3MZ39"/>
<dbReference type="PANTHER" id="PTHR24198:SF187">
    <property type="entry name" value="ANKYRIN REPEAT AND SOCS BOX CONTAINING 15"/>
    <property type="match status" value="1"/>
</dbReference>
<evidence type="ECO:0000313" key="7">
    <source>
        <dbReference type="RefSeq" id="XP_014008479.1"/>
    </source>
</evidence>
<dbReference type="SMART" id="SM00248">
    <property type="entry name" value="ANK"/>
    <property type="match status" value="11"/>
</dbReference>
<dbReference type="Pfam" id="PF00023">
    <property type="entry name" value="Ank"/>
    <property type="match status" value="1"/>
</dbReference>
<dbReference type="Gene3D" id="1.10.750.20">
    <property type="entry name" value="SOCS box"/>
    <property type="match status" value="1"/>
</dbReference>
<organism evidence="6 7">
    <name type="scientific">Salmo salar</name>
    <name type="common">Atlantic salmon</name>
    <dbReference type="NCBI Taxonomy" id="8030"/>
    <lineage>
        <taxon>Eukaryota</taxon>
        <taxon>Metazoa</taxon>
        <taxon>Chordata</taxon>
        <taxon>Craniata</taxon>
        <taxon>Vertebrata</taxon>
        <taxon>Euteleostomi</taxon>
        <taxon>Actinopterygii</taxon>
        <taxon>Neopterygii</taxon>
        <taxon>Teleostei</taxon>
        <taxon>Protacanthopterygii</taxon>
        <taxon>Salmoniformes</taxon>
        <taxon>Salmonidae</taxon>
        <taxon>Salmoninae</taxon>
        <taxon>Salmo</taxon>
    </lineage>
</organism>
<dbReference type="Pfam" id="PF07525">
    <property type="entry name" value="SOCS_box"/>
    <property type="match status" value="1"/>
</dbReference>
<dbReference type="PANTHER" id="PTHR24198">
    <property type="entry name" value="ANKYRIN REPEAT AND PROTEIN KINASE DOMAIN-CONTAINING PROTEIN"/>
    <property type="match status" value="1"/>
</dbReference>
<dbReference type="InterPro" id="IPR002110">
    <property type="entry name" value="Ankyrin_rpt"/>
</dbReference>
<keyword evidence="3 4" id="KW-0040">ANK repeat</keyword>
<feature type="repeat" description="ANK" evidence="4">
    <location>
        <begin position="206"/>
        <end position="238"/>
    </location>
</feature>
<feature type="repeat" description="ANK" evidence="4">
    <location>
        <begin position="304"/>
        <end position="336"/>
    </location>
</feature>
<dbReference type="KEGG" id="sasa:106576113"/>
<feature type="domain" description="SOCS box" evidence="5">
    <location>
        <begin position="539"/>
        <end position="585"/>
    </location>
</feature>
<accession>A0A1S3MZ39</accession>
<dbReference type="SUPFAM" id="SSF158235">
    <property type="entry name" value="SOCS box-like"/>
    <property type="match status" value="1"/>
</dbReference>
<protein>
    <submittedName>
        <fullName evidence="7">Ankyrin repeat and SOCS box protein 15-like</fullName>
    </submittedName>
</protein>
<dbReference type="InterPro" id="IPR036036">
    <property type="entry name" value="SOCS_box-like_dom_sf"/>
</dbReference>
<gene>
    <name evidence="7" type="primary">LOC106576113</name>
</gene>
<dbReference type="InterPro" id="IPR036770">
    <property type="entry name" value="Ankyrin_rpt-contain_sf"/>
</dbReference>
<feature type="repeat" description="ANK" evidence="4">
    <location>
        <begin position="239"/>
        <end position="271"/>
    </location>
</feature>
<reference evidence="7" key="1">
    <citation type="submission" date="2025-08" db="UniProtKB">
        <authorList>
            <consortium name="RefSeq"/>
        </authorList>
    </citation>
    <scope>IDENTIFICATION</scope>
</reference>